<dbReference type="OrthoDB" id="1681166at2759"/>
<keyword evidence="5" id="KW-0498">Mitosis</keyword>
<evidence type="ECO:0000256" key="7">
    <source>
        <dbReference type="ARBA" id="ARBA00022833"/>
    </source>
</evidence>
<dbReference type="InterPro" id="IPR024991">
    <property type="entry name" value="RING-H2_APC11"/>
</dbReference>
<dbReference type="Proteomes" id="UP000005220">
    <property type="component" value="Chromosome 1"/>
</dbReference>
<protein>
    <recommendedName>
        <fullName evidence="1">Anaphase-promoting complex subunit 11</fullName>
    </recommendedName>
</protein>
<evidence type="ECO:0000259" key="11">
    <source>
        <dbReference type="PROSITE" id="PS50089"/>
    </source>
</evidence>
<dbReference type="PROSITE" id="PS50089">
    <property type="entry name" value="ZF_RING_2"/>
    <property type="match status" value="1"/>
</dbReference>
<dbReference type="PANTHER" id="PTHR11210">
    <property type="entry name" value="RING BOX"/>
    <property type="match status" value="1"/>
</dbReference>
<dbReference type="GO" id="GO:0031145">
    <property type="term" value="P:anaphase-promoting complex-dependent catabolic process"/>
    <property type="evidence" value="ECO:0007669"/>
    <property type="project" value="EnsemblFungi"/>
</dbReference>
<accession>H2AMG3</accession>
<evidence type="ECO:0000256" key="2">
    <source>
        <dbReference type="ARBA" id="ARBA00022618"/>
    </source>
</evidence>
<dbReference type="InParanoid" id="H2AMG3"/>
<evidence type="ECO:0000313" key="13">
    <source>
        <dbReference type="Proteomes" id="UP000005220"/>
    </source>
</evidence>
<dbReference type="AlphaFoldDB" id="H2AMG3"/>
<keyword evidence="6" id="KW-0833">Ubl conjugation pathway</keyword>
<evidence type="ECO:0000256" key="6">
    <source>
        <dbReference type="ARBA" id="ARBA00022786"/>
    </source>
</evidence>
<keyword evidence="4 9" id="KW-0863">Zinc-finger</keyword>
<dbReference type="GO" id="GO:0061630">
    <property type="term" value="F:ubiquitin protein ligase activity"/>
    <property type="evidence" value="ECO:0007669"/>
    <property type="project" value="EnsemblFungi"/>
</dbReference>
<dbReference type="STRING" id="1071382.H2AMG3"/>
<evidence type="ECO:0000256" key="9">
    <source>
        <dbReference type="PROSITE-ProRule" id="PRU00175"/>
    </source>
</evidence>
<evidence type="ECO:0000313" key="12">
    <source>
        <dbReference type="EMBL" id="CCF55563.1"/>
    </source>
</evidence>
<dbReference type="InterPro" id="IPR001841">
    <property type="entry name" value="Znf_RING"/>
</dbReference>
<dbReference type="InterPro" id="IPR051031">
    <property type="entry name" value="RING-box_E3_Ubiquitin_Ligase"/>
</dbReference>
<feature type="compositionally biased region" description="Basic and acidic residues" evidence="10">
    <location>
        <begin position="163"/>
        <end position="173"/>
    </location>
</feature>
<dbReference type="InterPro" id="IPR013083">
    <property type="entry name" value="Znf_RING/FYVE/PHD"/>
</dbReference>
<name>H2AMG3_KAZAF</name>
<dbReference type="RefSeq" id="XP_003954698.1">
    <property type="nucleotide sequence ID" value="XM_003954649.1"/>
</dbReference>
<evidence type="ECO:0000256" key="8">
    <source>
        <dbReference type="ARBA" id="ARBA00023306"/>
    </source>
</evidence>
<dbReference type="GO" id="GO:0097602">
    <property type="term" value="F:cullin family protein binding"/>
    <property type="evidence" value="ECO:0007669"/>
    <property type="project" value="InterPro"/>
</dbReference>
<proteinExistence type="predicted"/>
<keyword evidence="2" id="KW-0132">Cell division</keyword>
<feature type="domain" description="RING-type" evidence="11">
    <location>
        <begin position="55"/>
        <end position="98"/>
    </location>
</feature>
<dbReference type="GO" id="GO:0051301">
    <property type="term" value="P:cell division"/>
    <property type="evidence" value="ECO:0007669"/>
    <property type="project" value="UniProtKB-KW"/>
</dbReference>
<keyword evidence="3" id="KW-0479">Metal-binding</keyword>
<evidence type="ECO:0000256" key="3">
    <source>
        <dbReference type="ARBA" id="ARBA00022723"/>
    </source>
</evidence>
<dbReference type="FunCoup" id="H2AMG3">
    <property type="interactions" value="340"/>
</dbReference>
<dbReference type="CDD" id="cd16456">
    <property type="entry name" value="RING-H2_APC11"/>
    <property type="match status" value="1"/>
</dbReference>
<evidence type="ECO:0000256" key="1">
    <source>
        <dbReference type="ARBA" id="ARBA00013928"/>
    </source>
</evidence>
<dbReference type="SUPFAM" id="SSF57850">
    <property type="entry name" value="RING/U-box"/>
    <property type="match status" value="1"/>
</dbReference>
<feature type="region of interest" description="Disordered" evidence="10">
    <location>
        <begin position="150"/>
        <end position="173"/>
    </location>
</feature>
<keyword evidence="13" id="KW-1185">Reference proteome</keyword>
<reference evidence="12 13" key="1">
    <citation type="journal article" date="2011" name="Proc. Natl. Acad. Sci. U.S.A.">
        <title>Evolutionary erosion of yeast sex chromosomes by mating-type switching accidents.</title>
        <authorList>
            <person name="Gordon J.L."/>
            <person name="Armisen D."/>
            <person name="Proux-Wera E."/>
            <person name="Oheigeartaigh S.S."/>
            <person name="Byrne K.P."/>
            <person name="Wolfe K.H."/>
        </authorList>
    </citation>
    <scope>NUCLEOTIDE SEQUENCE [LARGE SCALE GENOMIC DNA]</scope>
    <source>
        <strain evidence="13">ATCC 22294 / BCRC 22015 / CBS 2517 / CECT 1963 / NBRC 1671 / NRRL Y-8276</strain>
    </source>
</reference>
<gene>
    <name evidence="12" type="primary">KAFR0A01240</name>
    <name evidence="12" type="ORF">KAFR_0A01240</name>
</gene>
<dbReference type="KEGG" id="kaf:KAFR_0A01240"/>
<dbReference type="EMBL" id="HE650821">
    <property type="protein sequence ID" value="CCF55563.1"/>
    <property type="molecule type" value="Genomic_DNA"/>
</dbReference>
<organism evidence="12 13">
    <name type="scientific">Kazachstania africana (strain ATCC 22294 / BCRC 22015 / CBS 2517 / CECT 1963 / NBRC 1671 / NRRL Y-8276)</name>
    <name type="common">Yeast</name>
    <name type="synonym">Kluyveromyces africanus</name>
    <dbReference type="NCBI Taxonomy" id="1071382"/>
    <lineage>
        <taxon>Eukaryota</taxon>
        <taxon>Fungi</taxon>
        <taxon>Dikarya</taxon>
        <taxon>Ascomycota</taxon>
        <taxon>Saccharomycotina</taxon>
        <taxon>Saccharomycetes</taxon>
        <taxon>Saccharomycetales</taxon>
        <taxon>Saccharomycetaceae</taxon>
        <taxon>Kazachstania</taxon>
    </lineage>
</organism>
<keyword evidence="8" id="KW-0131">Cell cycle</keyword>
<dbReference type="eggNOG" id="KOG1493">
    <property type="taxonomic scope" value="Eukaryota"/>
</dbReference>
<evidence type="ECO:0000256" key="10">
    <source>
        <dbReference type="SAM" id="MobiDB-lite"/>
    </source>
</evidence>
<dbReference type="Gene3D" id="3.30.40.10">
    <property type="entry name" value="Zinc/RING finger domain, C3HC4 (zinc finger)"/>
    <property type="match status" value="1"/>
</dbReference>
<dbReference type="GO" id="GO:0008270">
    <property type="term" value="F:zinc ion binding"/>
    <property type="evidence" value="ECO:0007669"/>
    <property type="project" value="UniProtKB-KW"/>
</dbReference>
<dbReference type="HOGENOM" id="CLU_115512_0_0_1"/>
<dbReference type="GO" id="GO:0005680">
    <property type="term" value="C:anaphase-promoting complex"/>
    <property type="evidence" value="ECO:0007669"/>
    <property type="project" value="EnsemblFungi"/>
</dbReference>
<dbReference type="Pfam" id="PF12861">
    <property type="entry name" value="zf-ANAPC11"/>
    <property type="match status" value="1"/>
</dbReference>
<dbReference type="GeneID" id="13886176"/>
<evidence type="ECO:0000256" key="5">
    <source>
        <dbReference type="ARBA" id="ARBA00022776"/>
    </source>
</evidence>
<dbReference type="GO" id="GO:0016567">
    <property type="term" value="P:protein ubiquitination"/>
    <property type="evidence" value="ECO:0007669"/>
    <property type="project" value="EnsemblFungi"/>
</dbReference>
<evidence type="ECO:0000256" key="4">
    <source>
        <dbReference type="ARBA" id="ARBA00022771"/>
    </source>
</evidence>
<sequence>MKVTVKKIYPVYAWSWDIVTRKGEQKSDVYSVLDKYRSEKDDVCGICRASYNGTCPSCKIPGTMCPLIVGSCNHNFHYHCIFRWLNTLNSKGLCPMCRQEFKLDKKLVINSDYLQKFEVLARKNRERRALNVDEEDNGIDNMIIDAAGIEDDSSSDNSNFLGDSHERSDVLMY</sequence>
<keyword evidence="7" id="KW-0862">Zinc</keyword>